<dbReference type="RefSeq" id="WP_069800730.1">
    <property type="nucleotide sequence ID" value="NZ_FNJE01000003.1"/>
</dbReference>
<evidence type="ECO:0000256" key="1">
    <source>
        <dbReference type="ARBA" id="ARBA00004651"/>
    </source>
</evidence>
<comment type="caution">
    <text evidence="9">The sequence shown here is derived from an EMBL/GenBank/DDBJ whole genome shotgun (WGS) entry which is preliminary data.</text>
</comment>
<dbReference type="EMBL" id="MKGI01000079">
    <property type="protein sequence ID" value="OEL10167.1"/>
    <property type="molecule type" value="Genomic_DNA"/>
</dbReference>
<feature type="transmembrane region" description="Helical" evidence="6">
    <location>
        <begin position="318"/>
        <end position="337"/>
    </location>
</feature>
<keyword evidence="10" id="KW-1185">Reference proteome</keyword>
<keyword evidence="2" id="KW-1003">Cell membrane</keyword>
<reference evidence="9 10" key="1">
    <citation type="submission" date="2016-09" db="EMBL/GenBank/DDBJ databases">
        <authorList>
            <person name="Capua I."/>
            <person name="De Benedictis P."/>
            <person name="Joannis T."/>
            <person name="Lombin L.H."/>
            <person name="Cattoli G."/>
        </authorList>
    </citation>
    <scope>NUCLEOTIDE SEQUENCE [LARGE SCALE GENOMIC DNA]</scope>
    <source>
        <strain evidence="9 10">NRS-1</strain>
    </source>
</reference>
<protein>
    <submittedName>
        <fullName evidence="9">ComEC/Rec2-related domain protein</fullName>
    </submittedName>
</protein>
<keyword evidence="3 6" id="KW-0812">Transmembrane</keyword>
<feature type="transmembrane region" description="Helical" evidence="6">
    <location>
        <begin position="493"/>
        <end position="511"/>
    </location>
</feature>
<dbReference type="Pfam" id="PF03772">
    <property type="entry name" value="Competence"/>
    <property type="match status" value="1"/>
</dbReference>
<gene>
    <name evidence="9" type="ORF">BHF72_0861</name>
</gene>
<dbReference type="PANTHER" id="PTHR30619">
    <property type="entry name" value="DNA INTERNALIZATION/COMPETENCE PROTEIN COMEC/REC2"/>
    <property type="match status" value="1"/>
</dbReference>
<keyword evidence="4 6" id="KW-1133">Transmembrane helix</keyword>
<dbReference type="PATRIC" id="fig|237258.4.peg.1041"/>
<dbReference type="NCBIfam" id="TIGR00360">
    <property type="entry name" value="ComEC_N-term"/>
    <property type="match status" value="1"/>
</dbReference>
<feature type="transmembrane region" description="Helical" evidence="6">
    <location>
        <begin position="374"/>
        <end position="395"/>
    </location>
</feature>
<evidence type="ECO:0000256" key="5">
    <source>
        <dbReference type="ARBA" id="ARBA00023136"/>
    </source>
</evidence>
<feature type="transmembrane region" description="Helical" evidence="6">
    <location>
        <begin position="443"/>
        <end position="462"/>
    </location>
</feature>
<dbReference type="STRING" id="237258.SAMN04489756_103132"/>
<dbReference type="GO" id="GO:0005886">
    <property type="term" value="C:plasma membrane"/>
    <property type="evidence" value="ECO:0007669"/>
    <property type="project" value="UniProtKB-SubCell"/>
</dbReference>
<evidence type="ECO:0000256" key="6">
    <source>
        <dbReference type="SAM" id="Phobius"/>
    </source>
</evidence>
<keyword evidence="5 6" id="KW-0472">Membrane</keyword>
<feature type="domain" description="DUF4131" evidence="8">
    <location>
        <begin position="34"/>
        <end position="177"/>
    </location>
</feature>
<feature type="transmembrane region" description="Helical" evidence="6">
    <location>
        <begin position="343"/>
        <end position="362"/>
    </location>
</feature>
<feature type="transmembrane region" description="Helical" evidence="6">
    <location>
        <begin position="273"/>
        <end position="289"/>
    </location>
</feature>
<sequence>MNKQPLLILWICFIFGILISEKLSLSTVLVHVFLSFSFLFLVFSFLKIHFFFKIKEYVLAIFFLGLGVFAHELHNKKQIFPNFPNSSEVVFTLDKKLNSNEKNKRYEVKILKVNEKSVDLGLVLSVPKEENELDFKHFYKAEIYLNKVKANAQDFGFDYQKYLARKQIYFQGYAPNSFQVAEKENLTLSEKIKQKRLEILQNIDQAKLSEKSKEFTKGIILADRTEMDRETVEDFSKSGLVHILAISGSHMAIIFWLILLLLKPIFPARLRNVPIVISLMFIWLFAIFIDFGSSVIRSCIMITAYYFYVLLQRKPDLLHAIAISGLAILIFDTNQLFDVGFQLSFIAVFGIFWLNEPILKYLPKPKNNIQNFFVNVISISIAAQVATLPLVIYYFHQYSLISVIANLVVIPFSEVIIIFALLMTILLGFGLDISWLNALYDSGVQLVLKVIHFFASLDVFFFKNIPMHWSEVIVLFSMIYFLRRFLTRHHLKSLIKVGFLVILFLMLRIGFNYSENSKSEILVHEFFKEKIISVKEKDKVVFFVKNSKNIEKQKKYIIEPYLVARRVNDFKIIFVPQNVKFLVINEKKYSVE</sequence>
<evidence type="ECO:0000256" key="3">
    <source>
        <dbReference type="ARBA" id="ARBA00022692"/>
    </source>
</evidence>
<organism evidence="9 10">
    <name type="scientific">Cloacibacterium normanense</name>
    <dbReference type="NCBI Taxonomy" id="237258"/>
    <lineage>
        <taxon>Bacteria</taxon>
        <taxon>Pseudomonadati</taxon>
        <taxon>Bacteroidota</taxon>
        <taxon>Flavobacteriia</taxon>
        <taxon>Flavobacteriales</taxon>
        <taxon>Weeksellaceae</taxon>
    </lineage>
</organism>
<dbReference type="InterPro" id="IPR004477">
    <property type="entry name" value="ComEC_N"/>
</dbReference>
<evidence type="ECO:0000259" key="8">
    <source>
        <dbReference type="Pfam" id="PF13567"/>
    </source>
</evidence>
<proteinExistence type="predicted"/>
<comment type="subcellular location">
    <subcellularLocation>
        <location evidence="1">Cell membrane</location>
        <topology evidence="1">Multi-pass membrane protein</topology>
    </subcellularLocation>
</comment>
<name>A0A1E5UBJ0_9FLAO</name>
<accession>A0A1E5UBJ0</accession>
<evidence type="ECO:0000256" key="4">
    <source>
        <dbReference type="ARBA" id="ARBA00022989"/>
    </source>
</evidence>
<evidence type="ECO:0000313" key="10">
    <source>
        <dbReference type="Proteomes" id="UP000095601"/>
    </source>
</evidence>
<evidence type="ECO:0000256" key="2">
    <source>
        <dbReference type="ARBA" id="ARBA00022475"/>
    </source>
</evidence>
<dbReference type="Proteomes" id="UP000095601">
    <property type="component" value="Unassembled WGS sequence"/>
</dbReference>
<feature type="transmembrane region" description="Helical" evidence="6">
    <location>
        <begin position="239"/>
        <end position="261"/>
    </location>
</feature>
<feature type="transmembrane region" description="Helical" evidence="6">
    <location>
        <begin position="401"/>
        <end position="431"/>
    </location>
</feature>
<dbReference type="PANTHER" id="PTHR30619:SF1">
    <property type="entry name" value="RECOMBINATION PROTEIN 2"/>
    <property type="match status" value="1"/>
</dbReference>
<feature type="transmembrane region" description="Helical" evidence="6">
    <location>
        <begin position="468"/>
        <end position="486"/>
    </location>
</feature>
<dbReference type="InterPro" id="IPR052159">
    <property type="entry name" value="Competence_DNA_uptake"/>
</dbReference>
<dbReference type="AlphaFoldDB" id="A0A1E5UBJ0"/>
<feature type="transmembrane region" description="Helical" evidence="6">
    <location>
        <begin position="30"/>
        <end position="50"/>
    </location>
</feature>
<dbReference type="Pfam" id="PF13567">
    <property type="entry name" value="DUF4131"/>
    <property type="match status" value="1"/>
</dbReference>
<feature type="domain" description="ComEC/Rec2-related protein" evidence="7">
    <location>
        <begin position="220"/>
        <end position="482"/>
    </location>
</feature>
<evidence type="ECO:0000313" key="9">
    <source>
        <dbReference type="EMBL" id="OEL10167.1"/>
    </source>
</evidence>
<dbReference type="InterPro" id="IPR025405">
    <property type="entry name" value="DUF4131"/>
</dbReference>
<evidence type="ECO:0000259" key="7">
    <source>
        <dbReference type="Pfam" id="PF03772"/>
    </source>
</evidence>